<proteinExistence type="predicted"/>
<dbReference type="Gene3D" id="3.30.300.30">
    <property type="match status" value="1"/>
</dbReference>
<dbReference type="SUPFAM" id="SSF47336">
    <property type="entry name" value="ACP-like"/>
    <property type="match status" value="1"/>
</dbReference>
<keyword evidence="6" id="KW-1185">Reference proteome</keyword>
<dbReference type="InterPro" id="IPR045851">
    <property type="entry name" value="AMP-bd_C_sf"/>
</dbReference>
<dbReference type="PROSITE" id="PS00455">
    <property type="entry name" value="AMP_BINDING"/>
    <property type="match status" value="1"/>
</dbReference>
<dbReference type="InterPro" id="IPR009081">
    <property type="entry name" value="PP-bd_ACP"/>
</dbReference>
<reference evidence="6" key="1">
    <citation type="journal article" date="2019" name="Int. J. Syst. Evol. Microbiol.">
        <title>The Global Catalogue of Microorganisms (GCM) 10K type strain sequencing project: providing services to taxonomists for standard genome sequencing and annotation.</title>
        <authorList>
            <consortium name="The Broad Institute Genomics Platform"/>
            <consortium name="The Broad Institute Genome Sequencing Center for Infectious Disease"/>
            <person name="Wu L."/>
            <person name="Ma J."/>
        </authorList>
    </citation>
    <scope>NUCLEOTIDE SEQUENCE [LARGE SCALE GENOMIC DNA]</scope>
    <source>
        <strain evidence="6">JCM 17939</strain>
    </source>
</reference>
<dbReference type="InterPro" id="IPR010071">
    <property type="entry name" value="AA_adenyl_dom"/>
</dbReference>
<gene>
    <name evidence="5" type="ORF">GCM10023196_050070</name>
</gene>
<dbReference type="Pfam" id="PF00550">
    <property type="entry name" value="PP-binding"/>
    <property type="match status" value="1"/>
</dbReference>
<evidence type="ECO:0000313" key="6">
    <source>
        <dbReference type="Proteomes" id="UP001501442"/>
    </source>
</evidence>
<dbReference type="PANTHER" id="PTHR45527">
    <property type="entry name" value="NONRIBOSOMAL PEPTIDE SYNTHETASE"/>
    <property type="match status" value="1"/>
</dbReference>
<dbReference type="InterPro" id="IPR036736">
    <property type="entry name" value="ACP-like_sf"/>
</dbReference>
<dbReference type="Gene3D" id="3.40.50.12780">
    <property type="entry name" value="N-terminal domain of ligase-like"/>
    <property type="match status" value="1"/>
</dbReference>
<name>A0ABP8UD59_9ACTN</name>
<accession>A0ABP8UD59</accession>
<dbReference type="Pfam" id="PF00501">
    <property type="entry name" value="AMP-binding"/>
    <property type="match status" value="1"/>
</dbReference>
<dbReference type="EMBL" id="BAABHK010000007">
    <property type="protein sequence ID" value="GAA4629402.1"/>
    <property type="molecule type" value="Genomic_DNA"/>
</dbReference>
<keyword evidence="1" id="KW-0596">Phosphopantetheine</keyword>
<dbReference type="SMART" id="SM00823">
    <property type="entry name" value="PKS_PP"/>
    <property type="match status" value="1"/>
</dbReference>
<dbReference type="RefSeq" id="WP_345433422.1">
    <property type="nucleotide sequence ID" value="NZ_BAABHK010000007.1"/>
</dbReference>
<dbReference type="PANTHER" id="PTHR45527:SF1">
    <property type="entry name" value="FATTY ACID SYNTHASE"/>
    <property type="match status" value="1"/>
</dbReference>
<evidence type="ECO:0000313" key="5">
    <source>
        <dbReference type="EMBL" id="GAA4629402.1"/>
    </source>
</evidence>
<feature type="region of interest" description="Disordered" evidence="3">
    <location>
        <begin position="486"/>
        <end position="512"/>
    </location>
</feature>
<dbReference type="InterPro" id="IPR025110">
    <property type="entry name" value="AMP-bd_C"/>
</dbReference>
<dbReference type="PROSITE" id="PS50075">
    <property type="entry name" value="CARRIER"/>
    <property type="match status" value="1"/>
</dbReference>
<organism evidence="5 6">
    <name type="scientific">Actinoallomurus vinaceus</name>
    <dbReference type="NCBI Taxonomy" id="1080074"/>
    <lineage>
        <taxon>Bacteria</taxon>
        <taxon>Bacillati</taxon>
        <taxon>Actinomycetota</taxon>
        <taxon>Actinomycetes</taxon>
        <taxon>Streptosporangiales</taxon>
        <taxon>Thermomonosporaceae</taxon>
        <taxon>Actinoallomurus</taxon>
    </lineage>
</organism>
<keyword evidence="2" id="KW-0597">Phosphoprotein</keyword>
<protein>
    <recommendedName>
        <fullName evidence="4">Carrier domain-containing protein</fullName>
    </recommendedName>
</protein>
<evidence type="ECO:0000256" key="1">
    <source>
        <dbReference type="ARBA" id="ARBA00022450"/>
    </source>
</evidence>
<evidence type="ECO:0000256" key="3">
    <source>
        <dbReference type="SAM" id="MobiDB-lite"/>
    </source>
</evidence>
<comment type="caution">
    <text evidence="5">The sequence shown here is derived from an EMBL/GenBank/DDBJ whole genome shotgun (WGS) entry which is preliminary data.</text>
</comment>
<dbReference type="InterPro" id="IPR020845">
    <property type="entry name" value="AMP-binding_CS"/>
</dbReference>
<evidence type="ECO:0000256" key="2">
    <source>
        <dbReference type="ARBA" id="ARBA00022553"/>
    </source>
</evidence>
<dbReference type="SUPFAM" id="SSF56801">
    <property type="entry name" value="Acetyl-CoA synthetase-like"/>
    <property type="match status" value="1"/>
</dbReference>
<dbReference type="Pfam" id="PF13193">
    <property type="entry name" value="AMP-binding_C"/>
    <property type="match status" value="1"/>
</dbReference>
<dbReference type="Proteomes" id="UP001501442">
    <property type="component" value="Unassembled WGS sequence"/>
</dbReference>
<dbReference type="InterPro" id="IPR042099">
    <property type="entry name" value="ANL_N_sf"/>
</dbReference>
<dbReference type="InterPro" id="IPR020806">
    <property type="entry name" value="PKS_PP-bd"/>
</dbReference>
<sequence length="588" mass="64707">MASRIVDLIETQIRHRTDAPALIASDGRLTYGELDRRARVLSTRLIREGLRPGDVVLVQAPRGLALGLAVLAILRAGGAFCVVDPRYPAERIRHMWRRSGARFALLTPDQVPARTGPAPRVLAMTDDEAAEPAGPPQVHDVGGEDAAYMVFTSGSTGGPKAVSMPHRCLDNLIEWTLASTSSKPLRTMLFAPLGFDVFVQEMFTAWCSGGCLHAPADDERTDLPRILDLLATWEIERFFVPPVVLSRLADLAVEFDRFPTSLREVAVAGEALHITARVREFFSRIPGCRLHNHYGPAETHVAVAHTLAGPPRSWSDTPPIGLPIPGIEAHVRAPEDREMAPDGGGELWLAGVGLALGYANDPQLTNERFPVVQVDGRRIRMYRTGDLVVQETDGVLNYVGRADDQLKIRGYRIEPAEVEAELRRHPHINECAVVAWTPPQGERRLVAHVVTEPGCSADERELRSYLSRRLPDHMVPRHFVTAGSLPLSPNGKVDRRRLSGPAAAAPRREDDDAGDVKRRVAAIWSEVLGFEDIADDRPFAELGGTSLSAAVVITRVHARFRVRIEMHEFLKRPTVAELSALITERMGT</sequence>
<feature type="domain" description="Carrier" evidence="4">
    <location>
        <begin position="511"/>
        <end position="586"/>
    </location>
</feature>
<dbReference type="InterPro" id="IPR000873">
    <property type="entry name" value="AMP-dep_synth/lig_dom"/>
</dbReference>
<evidence type="ECO:0000259" key="4">
    <source>
        <dbReference type="PROSITE" id="PS50075"/>
    </source>
</evidence>
<dbReference type="Gene3D" id="1.10.1200.10">
    <property type="entry name" value="ACP-like"/>
    <property type="match status" value="1"/>
</dbReference>
<dbReference type="NCBIfam" id="TIGR01733">
    <property type="entry name" value="AA-adenyl-dom"/>
    <property type="match status" value="1"/>
</dbReference>